<feature type="signal peptide" evidence="5">
    <location>
        <begin position="1"/>
        <end position="18"/>
    </location>
</feature>
<dbReference type="AlphaFoldDB" id="A0A366HAI8"/>
<protein>
    <submittedName>
        <fullName evidence="7">Putative sulfatase</fullName>
    </submittedName>
</protein>
<dbReference type="GO" id="GO:0046872">
    <property type="term" value="F:metal ion binding"/>
    <property type="evidence" value="ECO:0007669"/>
    <property type="project" value="UniProtKB-KW"/>
</dbReference>
<dbReference type="InterPro" id="IPR050738">
    <property type="entry name" value="Sulfatase"/>
</dbReference>
<keyword evidence="3" id="KW-0378">Hydrolase</keyword>
<evidence type="ECO:0000259" key="6">
    <source>
        <dbReference type="Pfam" id="PF00884"/>
    </source>
</evidence>
<dbReference type="Pfam" id="PF00884">
    <property type="entry name" value="Sulfatase"/>
    <property type="match status" value="1"/>
</dbReference>
<dbReference type="InterPro" id="IPR024607">
    <property type="entry name" value="Sulfatase_CS"/>
</dbReference>
<gene>
    <name evidence="7" type="ORF">DES53_1118</name>
</gene>
<proteinExistence type="inferred from homology"/>
<keyword evidence="4" id="KW-0106">Calcium</keyword>
<reference evidence="7 8" key="1">
    <citation type="submission" date="2018-06" db="EMBL/GenBank/DDBJ databases">
        <title>Genomic Encyclopedia of Type Strains, Phase IV (KMG-IV): sequencing the most valuable type-strain genomes for metagenomic binning, comparative biology and taxonomic classification.</title>
        <authorList>
            <person name="Goeker M."/>
        </authorList>
    </citation>
    <scope>NUCLEOTIDE SEQUENCE [LARGE SCALE GENOMIC DNA]</scope>
    <source>
        <strain evidence="7 8">DSM 25532</strain>
    </source>
</reference>
<dbReference type="InterPro" id="IPR000917">
    <property type="entry name" value="Sulfatase_N"/>
</dbReference>
<dbReference type="GO" id="GO:0004065">
    <property type="term" value="F:arylsulfatase activity"/>
    <property type="evidence" value="ECO:0007669"/>
    <property type="project" value="TreeGrafter"/>
</dbReference>
<comment type="caution">
    <text evidence="7">The sequence shown here is derived from an EMBL/GenBank/DDBJ whole genome shotgun (WGS) entry which is preliminary data.</text>
</comment>
<keyword evidence="2" id="KW-0479">Metal-binding</keyword>
<feature type="domain" description="Sulfatase N-terminal" evidence="6">
    <location>
        <begin position="26"/>
        <end position="352"/>
    </location>
</feature>
<dbReference type="PANTHER" id="PTHR42693">
    <property type="entry name" value="ARYLSULFATASE FAMILY MEMBER"/>
    <property type="match status" value="1"/>
</dbReference>
<keyword evidence="5" id="KW-0732">Signal</keyword>
<accession>A0A366HAI8</accession>
<comment type="similarity">
    <text evidence="1">Belongs to the sulfatase family.</text>
</comment>
<evidence type="ECO:0000256" key="2">
    <source>
        <dbReference type="ARBA" id="ARBA00022723"/>
    </source>
</evidence>
<dbReference type="PROSITE" id="PS00523">
    <property type="entry name" value="SULFATASE_1"/>
    <property type="match status" value="1"/>
</dbReference>
<evidence type="ECO:0000256" key="3">
    <source>
        <dbReference type="ARBA" id="ARBA00022801"/>
    </source>
</evidence>
<dbReference type="SUPFAM" id="SSF53649">
    <property type="entry name" value="Alkaline phosphatase-like"/>
    <property type="match status" value="1"/>
</dbReference>
<sequence>MSRIFLLLVSLLLPSVLAAADASRLNIISIVTDDQASWTLGCYGNKESITPNMDRLAKEGVRFENAFTVTPVCSPSRVTFLTGKYGAQLGVTDWIAPNEAKAGLGLGKDAVTWSKVLQQAGYATALIGKWHLGEKPESHPTAQGFGHFYGFLGGGTSPMNPTYDFPDGPKEVKGYGADLLTDEAIRWLGDNKAKAFALSLHFREPHTAYAPVPEEDSKLFANLDPTVPLPKGADAQQIKNWTREYYAAIHSVDRNLGRLFAWLEKEGLWDKTIIQFTSDHGYNIGHHGIHTKGNGMWVAGGVGGPKRPNMWDTSLRIPLLVRWPGVTKAGAVIPQQVLNLDNYPSLLGMAGVTPPAGWKVEGENFAPLLRGEAVSWRGDWFGQYDLHNSGLAYMRMIRTEEWKYVRHFHANLMDELYNLKDDPGETKNLLGGAGRKDKGQKIQKVVSDLDGKMEAWMKRVNDPVLKETRKRGWFEPGELHD</sequence>
<dbReference type="InterPro" id="IPR017850">
    <property type="entry name" value="Alkaline_phosphatase_core_sf"/>
</dbReference>
<dbReference type="RefSeq" id="WP_170157359.1">
    <property type="nucleotide sequence ID" value="NZ_QNRR01000011.1"/>
</dbReference>
<dbReference type="Proteomes" id="UP000253426">
    <property type="component" value="Unassembled WGS sequence"/>
</dbReference>
<name>A0A366HAI8_9BACT</name>
<organism evidence="7 8">
    <name type="scientific">Roseimicrobium gellanilyticum</name>
    <dbReference type="NCBI Taxonomy" id="748857"/>
    <lineage>
        <taxon>Bacteria</taxon>
        <taxon>Pseudomonadati</taxon>
        <taxon>Verrucomicrobiota</taxon>
        <taxon>Verrucomicrobiia</taxon>
        <taxon>Verrucomicrobiales</taxon>
        <taxon>Verrucomicrobiaceae</taxon>
        <taxon>Roseimicrobium</taxon>
    </lineage>
</organism>
<evidence type="ECO:0000313" key="8">
    <source>
        <dbReference type="Proteomes" id="UP000253426"/>
    </source>
</evidence>
<dbReference type="Gene3D" id="3.40.720.10">
    <property type="entry name" value="Alkaline Phosphatase, subunit A"/>
    <property type="match status" value="1"/>
</dbReference>
<keyword evidence="8" id="KW-1185">Reference proteome</keyword>
<feature type="chain" id="PRO_5016984444" evidence="5">
    <location>
        <begin position="19"/>
        <end position="481"/>
    </location>
</feature>
<evidence type="ECO:0000256" key="1">
    <source>
        <dbReference type="ARBA" id="ARBA00008779"/>
    </source>
</evidence>
<evidence type="ECO:0000256" key="4">
    <source>
        <dbReference type="ARBA" id="ARBA00022837"/>
    </source>
</evidence>
<dbReference type="EMBL" id="QNRR01000011">
    <property type="protein sequence ID" value="RBP38491.1"/>
    <property type="molecule type" value="Genomic_DNA"/>
</dbReference>
<dbReference type="PROSITE" id="PS00149">
    <property type="entry name" value="SULFATASE_2"/>
    <property type="match status" value="1"/>
</dbReference>
<evidence type="ECO:0000256" key="5">
    <source>
        <dbReference type="SAM" id="SignalP"/>
    </source>
</evidence>
<evidence type="ECO:0000313" key="7">
    <source>
        <dbReference type="EMBL" id="RBP38491.1"/>
    </source>
</evidence>
<dbReference type="PANTHER" id="PTHR42693:SF53">
    <property type="entry name" value="ENDO-4-O-SULFATASE"/>
    <property type="match status" value="1"/>
</dbReference>